<dbReference type="InterPro" id="IPR053136">
    <property type="entry name" value="UTP_pyrophosphatase-like"/>
</dbReference>
<dbReference type="RefSeq" id="WP_019034114.1">
    <property type="nucleotide sequence ID" value="NZ_UGSZ01000001.1"/>
</dbReference>
<protein>
    <submittedName>
        <fullName evidence="2">Protein of uncharacterized function DUF45</fullName>
    </submittedName>
</protein>
<dbReference type="InterPro" id="IPR002725">
    <property type="entry name" value="YgjP-like_metallopeptidase"/>
</dbReference>
<accession>A0A379C885</accession>
<dbReference type="PANTHER" id="PTHR30399:SF1">
    <property type="entry name" value="UTP PYROPHOSPHATASE"/>
    <property type="match status" value="1"/>
</dbReference>
<proteinExistence type="predicted"/>
<dbReference type="Gene3D" id="3.30.2010.10">
    <property type="entry name" value="Metalloproteases ('zincins'), catalytic domain"/>
    <property type="match status" value="1"/>
</dbReference>
<dbReference type="PANTHER" id="PTHR30399">
    <property type="entry name" value="UNCHARACTERIZED PROTEIN YGJP"/>
    <property type="match status" value="1"/>
</dbReference>
<gene>
    <name evidence="2" type="ORF">NCTC13149_01776</name>
</gene>
<dbReference type="Proteomes" id="UP000255517">
    <property type="component" value="Unassembled WGS sequence"/>
</dbReference>
<dbReference type="Pfam" id="PF01863">
    <property type="entry name" value="YgjP-like"/>
    <property type="match status" value="1"/>
</dbReference>
<dbReference type="CDD" id="cd07344">
    <property type="entry name" value="M48_yhfN_like"/>
    <property type="match status" value="1"/>
</dbReference>
<organism evidence="2 3">
    <name type="scientific">Peptoniphilus lacrimalis</name>
    <dbReference type="NCBI Taxonomy" id="33031"/>
    <lineage>
        <taxon>Bacteria</taxon>
        <taxon>Bacillati</taxon>
        <taxon>Bacillota</taxon>
        <taxon>Tissierellia</taxon>
        <taxon>Tissierellales</taxon>
        <taxon>Peptoniphilaceae</taxon>
        <taxon>Peptoniphilus</taxon>
    </lineage>
</organism>
<dbReference type="AlphaFoldDB" id="A0A379C885"/>
<dbReference type="EMBL" id="UGSZ01000001">
    <property type="protein sequence ID" value="SUB57915.1"/>
    <property type="molecule type" value="Genomic_DNA"/>
</dbReference>
<evidence type="ECO:0000313" key="2">
    <source>
        <dbReference type="EMBL" id="SUB57915.1"/>
    </source>
</evidence>
<evidence type="ECO:0000259" key="1">
    <source>
        <dbReference type="Pfam" id="PF01863"/>
    </source>
</evidence>
<name>A0A379C885_9FIRM</name>
<dbReference type="STRING" id="1122949.GCA_000378725_00019"/>
<reference evidence="2 3" key="1">
    <citation type="submission" date="2018-06" db="EMBL/GenBank/DDBJ databases">
        <authorList>
            <consortium name="Pathogen Informatics"/>
            <person name="Doyle S."/>
        </authorList>
    </citation>
    <scope>NUCLEOTIDE SEQUENCE [LARGE SCALE GENOMIC DNA]</scope>
    <source>
        <strain evidence="2 3">NCTC13149</strain>
    </source>
</reference>
<evidence type="ECO:0000313" key="3">
    <source>
        <dbReference type="Proteomes" id="UP000255517"/>
    </source>
</evidence>
<feature type="domain" description="YgjP-like metallopeptidase" evidence="1">
    <location>
        <begin position="61"/>
        <end position="180"/>
    </location>
</feature>
<dbReference type="OrthoDB" id="9811177at2"/>
<sequence>MKINIDRKNIKNVKIRVEDGVVKISAPQNLSTSHILDIYESNEAIVEKLIEDDKKRSTYKNHLFGEKLKENFSQKEIDDLYRKELSYILFHIFKKYEKLTGLAPKEYKLRKMKARWGTAYPNKRLIILNIYLAQRPIEEIEAVVLHELIHLKYPNHSKDFYKEIEKYMPNYRDLDKKLKHT</sequence>